<feature type="transmembrane region" description="Helical" evidence="7">
    <location>
        <begin position="88"/>
        <end position="110"/>
    </location>
</feature>
<evidence type="ECO:0000256" key="5">
    <source>
        <dbReference type="ARBA" id="ARBA00022989"/>
    </source>
</evidence>
<protein>
    <recommendedName>
        <fullName evidence="8">Acyltransferase 3 domain-containing protein</fullName>
    </recommendedName>
</protein>
<feature type="transmembrane region" description="Helical" evidence="7">
    <location>
        <begin position="272"/>
        <end position="289"/>
    </location>
</feature>
<dbReference type="GO" id="GO:0005886">
    <property type="term" value="C:plasma membrane"/>
    <property type="evidence" value="ECO:0007669"/>
    <property type="project" value="UniProtKB-SubCell"/>
</dbReference>
<proteinExistence type="inferred from homology"/>
<evidence type="ECO:0000259" key="8">
    <source>
        <dbReference type="Pfam" id="PF01757"/>
    </source>
</evidence>
<feature type="domain" description="Acyltransferase 3" evidence="8">
    <location>
        <begin position="1"/>
        <end position="318"/>
    </location>
</feature>
<reference evidence="9 10" key="1">
    <citation type="submission" date="2015-06" db="EMBL/GenBank/DDBJ databases">
        <authorList>
            <person name="Adams M."/>
            <person name="Sutton G."/>
            <person name="Nelson K."/>
            <person name="Bonomo R."/>
            <person name="McCorrison J."/>
            <person name="Sanka R."/>
            <person name="Brinkac L."/>
            <person name="Nierman W."/>
        </authorList>
    </citation>
    <scope>NUCLEOTIDE SEQUENCE [LARGE SCALE GENOMIC DNA]</scope>
    <source>
        <strain evidence="9 10">GN02692</strain>
    </source>
</reference>
<dbReference type="PANTHER" id="PTHR40074">
    <property type="entry name" value="O-ACETYLTRANSFERASE WECH"/>
    <property type="match status" value="1"/>
</dbReference>
<dbReference type="GO" id="GO:0009246">
    <property type="term" value="P:enterobacterial common antigen biosynthetic process"/>
    <property type="evidence" value="ECO:0007669"/>
    <property type="project" value="TreeGrafter"/>
</dbReference>
<dbReference type="Proteomes" id="UP000036013">
    <property type="component" value="Unassembled WGS sequence"/>
</dbReference>
<keyword evidence="3" id="KW-1003">Cell membrane</keyword>
<feature type="transmembrane region" description="Helical" evidence="7">
    <location>
        <begin position="55"/>
        <end position="76"/>
    </location>
</feature>
<evidence type="ECO:0000313" key="9">
    <source>
        <dbReference type="EMBL" id="KLQ05654.1"/>
    </source>
</evidence>
<dbReference type="PANTHER" id="PTHR40074:SF2">
    <property type="entry name" value="O-ACETYLTRANSFERASE WECH"/>
    <property type="match status" value="1"/>
</dbReference>
<feature type="transmembrane region" description="Helical" evidence="7">
    <location>
        <begin position="204"/>
        <end position="223"/>
    </location>
</feature>
<gene>
    <name evidence="9" type="ORF">ABF77_07255</name>
</gene>
<dbReference type="OrthoDB" id="9810469at2"/>
<evidence type="ECO:0000256" key="2">
    <source>
        <dbReference type="ARBA" id="ARBA00007400"/>
    </source>
</evidence>
<evidence type="ECO:0000256" key="6">
    <source>
        <dbReference type="ARBA" id="ARBA00023136"/>
    </source>
</evidence>
<comment type="subcellular location">
    <subcellularLocation>
        <location evidence="1">Cell membrane</location>
        <topology evidence="1">Multi-pass membrane protein</topology>
    </subcellularLocation>
</comment>
<dbReference type="GO" id="GO:0016413">
    <property type="term" value="F:O-acetyltransferase activity"/>
    <property type="evidence" value="ECO:0007669"/>
    <property type="project" value="TreeGrafter"/>
</dbReference>
<name>A0A837LIS2_9ENTR</name>
<feature type="transmembrane region" description="Helical" evidence="7">
    <location>
        <begin position="175"/>
        <end position="197"/>
    </location>
</feature>
<feature type="transmembrane region" description="Helical" evidence="7">
    <location>
        <begin position="21"/>
        <end position="43"/>
    </location>
</feature>
<dbReference type="Pfam" id="PF01757">
    <property type="entry name" value="Acyl_transf_3"/>
    <property type="match status" value="1"/>
</dbReference>
<feature type="transmembrane region" description="Helical" evidence="7">
    <location>
        <begin position="122"/>
        <end position="140"/>
    </location>
</feature>
<evidence type="ECO:0000256" key="1">
    <source>
        <dbReference type="ARBA" id="ARBA00004651"/>
    </source>
</evidence>
<evidence type="ECO:0000256" key="7">
    <source>
        <dbReference type="SAM" id="Phobius"/>
    </source>
</evidence>
<keyword evidence="4 7" id="KW-0812">Transmembrane</keyword>
<comment type="caution">
    <text evidence="9">The sequence shown here is derived from an EMBL/GenBank/DDBJ whole genome shotgun (WGS) entry which is preliminary data.</text>
</comment>
<dbReference type="EMBL" id="LEDI01000012">
    <property type="protein sequence ID" value="KLQ05654.1"/>
    <property type="molecule type" value="Genomic_DNA"/>
</dbReference>
<evidence type="ECO:0000256" key="4">
    <source>
        <dbReference type="ARBA" id="ARBA00022692"/>
    </source>
</evidence>
<feature type="transmembrane region" description="Helical" evidence="7">
    <location>
        <begin position="301"/>
        <end position="324"/>
    </location>
</feature>
<keyword evidence="6 7" id="KW-0472">Membrane</keyword>
<comment type="similarity">
    <text evidence="2">Belongs to the acyltransferase 3 family.</text>
</comment>
<keyword evidence="5 7" id="KW-1133">Transmembrane helix</keyword>
<feature type="transmembrane region" description="Helical" evidence="7">
    <location>
        <begin position="235"/>
        <end position="252"/>
    </location>
</feature>
<organism evidence="9 10">
    <name type="scientific">Enterobacter roggenkampii</name>
    <dbReference type="NCBI Taxonomy" id="1812935"/>
    <lineage>
        <taxon>Bacteria</taxon>
        <taxon>Pseudomonadati</taxon>
        <taxon>Pseudomonadota</taxon>
        <taxon>Gammaproteobacteria</taxon>
        <taxon>Enterobacterales</taxon>
        <taxon>Enterobacteriaceae</taxon>
        <taxon>Enterobacter</taxon>
        <taxon>Enterobacter cloacae complex</taxon>
    </lineage>
</organism>
<sequence>MVVLIHSTPEYTNGSGTNLAALILQSVSRAGFISFFLISGYFALNEKIVSLKKYYYNRIVTIVIPFLFYAYIHYFMVHYDFGRSANALSGFFSITTLADFLHAVVIGPAFNGSMFVSLHFWFIYWIVGAYAVVPFVGYIIQRIEPSSRLKSIAFLLGVSWLHLYVNRYFPNANIISIPFIADGWFVYFLIGGLLYGLELNKYRKYAFVCCAIGYVLTVFLTWFNFSMLSIYQAPYGIDINMVLCVCGFFIIFQTLRESFLTTWVAKASKYTYGIYLTHVFMMYFISGYTKTATSSVIANSVLTAVVAFTLALIFCFIFDNLFIFKLIRKLKLSNA</sequence>
<dbReference type="InterPro" id="IPR002656">
    <property type="entry name" value="Acyl_transf_3_dom"/>
</dbReference>
<accession>A0A837LIS2</accession>
<dbReference type="AlphaFoldDB" id="A0A837LIS2"/>
<evidence type="ECO:0000256" key="3">
    <source>
        <dbReference type="ARBA" id="ARBA00022475"/>
    </source>
</evidence>
<evidence type="ECO:0000313" key="10">
    <source>
        <dbReference type="Proteomes" id="UP000036013"/>
    </source>
</evidence>